<keyword evidence="5 9" id="KW-0812">Transmembrane</keyword>
<reference evidence="11 12" key="1">
    <citation type="submission" date="2019-09" db="EMBL/GenBank/DDBJ databases">
        <authorList>
            <person name="Criscuolo A."/>
        </authorList>
    </citation>
    <scope>NUCLEOTIDE SEQUENCE [LARGE SCALE GENOMIC DNA]</scope>
    <source>
        <strain evidence="12">3(2)</strain>
    </source>
</reference>
<gene>
    <name evidence="9 11" type="primary">lnt</name>
    <name evidence="11" type="ORF">HALO32_01781</name>
</gene>
<dbReference type="InterPro" id="IPR004563">
    <property type="entry name" value="Apolipo_AcylTrfase"/>
</dbReference>
<dbReference type="GO" id="GO:0042158">
    <property type="term" value="P:lipoprotein biosynthetic process"/>
    <property type="evidence" value="ECO:0007669"/>
    <property type="project" value="UniProtKB-UniRule"/>
</dbReference>
<dbReference type="InterPro" id="IPR045378">
    <property type="entry name" value="LNT_N"/>
</dbReference>
<keyword evidence="6 9" id="KW-1133">Transmembrane helix</keyword>
<feature type="transmembrane region" description="Helical" evidence="9">
    <location>
        <begin position="32"/>
        <end position="49"/>
    </location>
</feature>
<dbReference type="RefSeq" id="WP_225809871.1">
    <property type="nucleotide sequence ID" value="NZ_CABVOU010000032.1"/>
</dbReference>
<evidence type="ECO:0000256" key="7">
    <source>
        <dbReference type="ARBA" id="ARBA00023136"/>
    </source>
</evidence>
<name>A0A5K1I9F9_9GAMM</name>
<evidence type="ECO:0000256" key="8">
    <source>
        <dbReference type="ARBA" id="ARBA00023315"/>
    </source>
</evidence>
<evidence type="ECO:0000256" key="9">
    <source>
        <dbReference type="HAMAP-Rule" id="MF_01148"/>
    </source>
</evidence>
<dbReference type="GO" id="GO:0016410">
    <property type="term" value="F:N-acyltransferase activity"/>
    <property type="evidence" value="ECO:0007669"/>
    <property type="project" value="UniProtKB-UniRule"/>
</dbReference>
<evidence type="ECO:0000256" key="3">
    <source>
        <dbReference type="ARBA" id="ARBA00022475"/>
    </source>
</evidence>
<dbReference type="Gene3D" id="3.60.110.10">
    <property type="entry name" value="Carbon-nitrogen hydrolase"/>
    <property type="match status" value="1"/>
</dbReference>
<accession>A0A5K1I9F9</accession>
<dbReference type="Proteomes" id="UP000326725">
    <property type="component" value="Unassembled WGS sequence"/>
</dbReference>
<feature type="transmembrane region" description="Helical" evidence="9">
    <location>
        <begin position="186"/>
        <end position="206"/>
    </location>
</feature>
<evidence type="ECO:0000256" key="4">
    <source>
        <dbReference type="ARBA" id="ARBA00022679"/>
    </source>
</evidence>
<dbReference type="Pfam" id="PF20154">
    <property type="entry name" value="LNT_N"/>
    <property type="match status" value="1"/>
</dbReference>
<evidence type="ECO:0000259" key="10">
    <source>
        <dbReference type="PROSITE" id="PS50263"/>
    </source>
</evidence>
<evidence type="ECO:0000313" key="11">
    <source>
        <dbReference type="EMBL" id="VVZ95702.1"/>
    </source>
</evidence>
<keyword evidence="7 9" id="KW-0472">Membrane</keyword>
<dbReference type="PANTHER" id="PTHR38686">
    <property type="entry name" value="APOLIPOPROTEIN N-ACYLTRANSFERASE"/>
    <property type="match status" value="1"/>
</dbReference>
<dbReference type="CDD" id="cd07571">
    <property type="entry name" value="ALP_N-acyl_transferase"/>
    <property type="match status" value="1"/>
</dbReference>
<comment type="function">
    <text evidence="9">Catalyzes the phospholipid dependent N-acylation of the N-terminal cysteine of apolipoprotein, the last step in lipoprotein maturation.</text>
</comment>
<comment type="pathway">
    <text evidence="9">Protein modification; lipoprotein biosynthesis (N-acyl transfer).</text>
</comment>
<dbReference type="EC" id="2.3.1.269" evidence="9"/>
<proteinExistence type="inferred from homology"/>
<feature type="transmembrane region" description="Helical" evidence="9">
    <location>
        <begin position="87"/>
        <end position="110"/>
    </location>
</feature>
<organism evidence="11 12">
    <name type="scientific">Halomonas lysinitropha</name>
    <dbReference type="NCBI Taxonomy" id="2607506"/>
    <lineage>
        <taxon>Bacteria</taxon>
        <taxon>Pseudomonadati</taxon>
        <taxon>Pseudomonadota</taxon>
        <taxon>Gammaproteobacteria</taxon>
        <taxon>Oceanospirillales</taxon>
        <taxon>Halomonadaceae</taxon>
        <taxon>Halomonas</taxon>
    </lineage>
</organism>
<dbReference type="PANTHER" id="PTHR38686:SF1">
    <property type="entry name" value="APOLIPOPROTEIN N-ACYLTRANSFERASE"/>
    <property type="match status" value="1"/>
</dbReference>
<dbReference type="UniPathway" id="UPA00666"/>
<dbReference type="HAMAP" id="MF_01148">
    <property type="entry name" value="Lnt"/>
    <property type="match status" value="1"/>
</dbReference>
<feature type="domain" description="CN hydrolase" evidence="10">
    <location>
        <begin position="219"/>
        <end position="455"/>
    </location>
</feature>
<evidence type="ECO:0000256" key="1">
    <source>
        <dbReference type="ARBA" id="ARBA00004651"/>
    </source>
</evidence>
<keyword evidence="4 9" id="KW-0808">Transferase</keyword>
<evidence type="ECO:0000256" key="5">
    <source>
        <dbReference type="ARBA" id="ARBA00022692"/>
    </source>
</evidence>
<dbReference type="InterPro" id="IPR036526">
    <property type="entry name" value="C-N_Hydrolase_sf"/>
</dbReference>
<dbReference type="NCBIfam" id="TIGR00546">
    <property type="entry name" value="lnt"/>
    <property type="match status" value="1"/>
</dbReference>
<feature type="transmembrane region" description="Helical" evidence="9">
    <location>
        <begin position="117"/>
        <end position="137"/>
    </location>
</feature>
<dbReference type="AlphaFoldDB" id="A0A5K1I9F9"/>
<comment type="subcellular location">
    <subcellularLocation>
        <location evidence="1 9">Cell membrane</location>
        <topology evidence="1 9">Multi-pass membrane protein</topology>
    </subcellularLocation>
</comment>
<comment type="similarity">
    <text evidence="2 9">Belongs to the CN hydrolase family. Apolipoprotein N-acyltransferase subfamily.</text>
</comment>
<dbReference type="PROSITE" id="PS50263">
    <property type="entry name" value="CN_HYDROLASE"/>
    <property type="match status" value="1"/>
</dbReference>
<dbReference type="InterPro" id="IPR003010">
    <property type="entry name" value="C-N_Hydrolase"/>
</dbReference>
<dbReference type="SUPFAM" id="SSF56317">
    <property type="entry name" value="Carbon-nitrogen hydrolase"/>
    <property type="match status" value="1"/>
</dbReference>
<keyword evidence="8 9" id="KW-0012">Acyltransferase</keyword>
<evidence type="ECO:0000256" key="6">
    <source>
        <dbReference type="ARBA" id="ARBA00022989"/>
    </source>
</evidence>
<evidence type="ECO:0000313" key="12">
    <source>
        <dbReference type="Proteomes" id="UP000326725"/>
    </source>
</evidence>
<keyword evidence="11" id="KW-0449">Lipoprotein</keyword>
<sequence length="489" mass="53161">MADARLTPALGCLAALLAGGLTTLTASPFELWWLGPVAAGLVYLGLHSLTPAQAALRGWCYGLGLFGSGASWVYVSIHDYGYTGVPLALFLTALFVAGLALFFAATLWLYRRLCGPRLAALSFAGAWVFGEWLRTWLFTGFPWLLLGSGQVDSPLAAWAPVGGVYLLSLITVLTGSLGVEFLRRRWWAVAPVTVLWLVPLVMPVQWTSPAGEPVRVALLQGNLPQLIKWTPEGQRRAVDTYLSMTRDLEEDVDLVIWPEAALPMFEDQAAPMLDRAQSSLPTGTDLLTGILQRDDSGLYYNSVVGRGDVEGEYRKAHLVPFGEYLPLENLLRGAIAFFDLPAPTMTPGPSDQPPMRVGELTLGVAICYEIIYADLVASRARDAEVLLTVSNDTWFGASIGPLQHLQMARLRALENGRPVVRATSNGVTAFIDPQGKVTARAPQFETTMLEDEVTPMQGLTPFTRTGSWPAWLLAALLVLPGIQRRAPSQ</sequence>
<keyword evidence="12" id="KW-1185">Reference proteome</keyword>
<dbReference type="GO" id="GO:0005886">
    <property type="term" value="C:plasma membrane"/>
    <property type="evidence" value="ECO:0007669"/>
    <property type="project" value="UniProtKB-SubCell"/>
</dbReference>
<dbReference type="EMBL" id="CABVOU010000032">
    <property type="protein sequence ID" value="VVZ95702.1"/>
    <property type="molecule type" value="Genomic_DNA"/>
</dbReference>
<comment type="catalytic activity">
    <reaction evidence="9">
        <text>N-terminal S-1,2-diacyl-sn-glyceryl-L-cysteinyl-[lipoprotein] + a glycerophospholipid = N-acyl-S-1,2-diacyl-sn-glyceryl-L-cysteinyl-[lipoprotein] + a 2-acyl-sn-glycero-3-phospholipid + H(+)</text>
        <dbReference type="Rhea" id="RHEA:48228"/>
        <dbReference type="Rhea" id="RHEA-COMP:14681"/>
        <dbReference type="Rhea" id="RHEA-COMP:14684"/>
        <dbReference type="ChEBI" id="CHEBI:15378"/>
        <dbReference type="ChEBI" id="CHEBI:136912"/>
        <dbReference type="ChEBI" id="CHEBI:140656"/>
        <dbReference type="ChEBI" id="CHEBI:140657"/>
        <dbReference type="ChEBI" id="CHEBI:140660"/>
        <dbReference type="EC" id="2.3.1.269"/>
    </reaction>
</comment>
<keyword evidence="3 9" id="KW-1003">Cell membrane</keyword>
<dbReference type="Pfam" id="PF00795">
    <property type="entry name" value="CN_hydrolase"/>
    <property type="match status" value="1"/>
</dbReference>
<feature type="transmembrane region" description="Helical" evidence="9">
    <location>
        <begin position="56"/>
        <end position="75"/>
    </location>
</feature>
<evidence type="ECO:0000256" key="2">
    <source>
        <dbReference type="ARBA" id="ARBA00010065"/>
    </source>
</evidence>
<protein>
    <recommendedName>
        <fullName evidence="9">Apolipoprotein N-acyltransferase</fullName>
        <shortName evidence="9">ALP N-acyltransferase</shortName>
        <ecNumber evidence="9">2.3.1.269</ecNumber>
    </recommendedName>
</protein>
<feature type="transmembrane region" description="Helical" evidence="9">
    <location>
        <begin position="157"/>
        <end position="179"/>
    </location>
</feature>